<keyword evidence="2" id="KW-0227">DNA damage</keyword>
<proteinExistence type="inferred from homology"/>
<dbReference type="PANTHER" id="PTHR10302:SF27">
    <property type="entry name" value="SINGLE-STRANDED DNA-BINDING PROTEIN"/>
    <property type="match status" value="1"/>
</dbReference>
<comment type="subunit">
    <text evidence="2">Homotetramer.</text>
</comment>
<dbReference type="RefSeq" id="WP_075105285.1">
    <property type="nucleotide sequence ID" value="NZ_MSJM01000007.1"/>
</dbReference>
<dbReference type="CDD" id="cd04496">
    <property type="entry name" value="SSB_OBF"/>
    <property type="match status" value="1"/>
</dbReference>
<dbReference type="PIRSF" id="PIRSF002070">
    <property type="entry name" value="SSB"/>
    <property type="match status" value="1"/>
</dbReference>
<dbReference type="SUPFAM" id="SSF50249">
    <property type="entry name" value="Nucleic acid-binding proteins"/>
    <property type="match status" value="1"/>
</dbReference>
<keyword evidence="1 2" id="KW-0238">DNA-binding</keyword>
<dbReference type="OrthoDB" id="9809878at2"/>
<dbReference type="EMBL" id="MSJM01000007">
    <property type="protein sequence ID" value="OLF47284.1"/>
    <property type="molecule type" value="Genomic_DNA"/>
</dbReference>
<evidence type="ECO:0000256" key="2">
    <source>
        <dbReference type="HAMAP-Rule" id="MF_00984"/>
    </source>
</evidence>
<dbReference type="Proteomes" id="UP000186890">
    <property type="component" value="Unassembled WGS sequence"/>
</dbReference>
<dbReference type="Gene3D" id="2.40.50.140">
    <property type="entry name" value="Nucleic acid-binding proteins"/>
    <property type="match status" value="1"/>
</dbReference>
<evidence type="ECO:0000313" key="5">
    <source>
        <dbReference type="EMBL" id="OLF47284.1"/>
    </source>
</evidence>
<dbReference type="NCBIfam" id="TIGR00621">
    <property type="entry name" value="ssb"/>
    <property type="match status" value="1"/>
</dbReference>
<name>A0A1Q8E699_9STRE</name>
<dbReference type="InterPro" id="IPR012340">
    <property type="entry name" value="NA-bd_OB-fold"/>
</dbReference>
<keyword evidence="6" id="KW-1185">Reference proteome</keyword>
<comment type="caution">
    <text evidence="2">Lacks conserved residue(s) required for the propagation of feature annotation.</text>
</comment>
<keyword evidence="2" id="KW-0233">DNA recombination</keyword>
<feature type="region of interest" description="Disordered" evidence="4">
    <location>
        <begin position="111"/>
        <end position="140"/>
    </location>
</feature>
<feature type="short sequence motif" description="Important for interaction with partner proteins" evidence="2">
    <location>
        <begin position="135"/>
        <end position="140"/>
    </location>
</feature>
<comment type="caution">
    <text evidence="5">The sequence shown here is derived from an EMBL/GenBank/DDBJ whole genome shotgun (WGS) entry which is preliminary data.</text>
</comment>
<evidence type="ECO:0000313" key="6">
    <source>
        <dbReference type="Proteomes" id="UP000186890"/>
    </source>
</evidence>
<keyword evidence="2" id="KW-0235">DNA replication</keyword>
<dbReference type="InterPro" id="IPR011344">
    <property type="entry name" value="ssDNA-bd"/>
</dbReference>
<comment type="function">
    <text evidence="2">Plays an important role in DNA replication, recombination and repair. Binds to ssDNA and to an array of partner proteins to recruit them to their sites of action during DNA metabolism.</text>
</comment>
<dbReference type="HAMAP" id="MF_00984">
    <property type="entry name" value="SSB"/>
    <property type="match status" value="1"/>
</dbReference>
<dbReference type="Pfam" id="PF00436">
    <property type="entry name" value="SSB"/>
    <property type="match status" value="1"/>
</dbReference>
<dbReference type="GO" id="GO:0003697">
    <property type="term" value="F:single-stranded DNA binding"/>
    <property type="evidence" value="ECO:0007669"/>
    <property type="project" value="UniProtKB-UniRule"/>
</dbReference>
<dbReference type="InterPro" id="IPR000424">
    <property type="entry name" value="Primosome_PriB/ssb"/>
</dbReference>
<evidence type="ECO:0000256" key="4">
    <source>
        <dbReference type="SAM" id="MobiDB-lite"/>
    </source>
</evidence>
<dbReference type="GO" id="GO:0006260">
    <property type="term" value="P:DNA replication"/>
    <property type="evidence" value="ECO:0007669"/>
    <property type="project" value="UniProtKB-UniRule"/>
</dbReference>
<dbReference type="AlphaFoldDB" id="A0A1Q8E699"/>
<dbReference type="GO" id="GO:0006310">
    <property type="term" value="P:DNA recombination"/>
    <property type="evidence" value="ECO:0007669"/>
    <property type="project" value="UniProtKB-UniRule"/>
</dbReference>
<protein>
    <recommendedName>
        <fullName evidence="2 3">Single-stranded DNA-binding protein</fullName>
        <shortName evidence="2">SSB</shortName>
    </recommendedName>
</protein>
<evidence type="ECO:0000256" key="1">
    <source>
        <dbReference type="ARBA" id="ARBA00023125"/>
    </source>
</evidence>
<dbReference type="PANTHER" id="PTHR10302">
    <property type="entry name" value="SINGLE-STRANDED DNA-BINDING PROTEIN"/>
    <property type="match status" value="1"/>
</dbReference>
<sequence>MINNVVLVGRMTRDAELKYTPSNQAVATFTLAVNRNFKNQNGEREADFINVVIWRQQAENLANWAKKGALIGVTGRIQTRHYENQQGKRVYVTEVIADSFQLLESRAKENQAANQASMAQHAPYFGPTTPMDVSDDDLPF</sequence>
<reference evidence="6" key="1">
    <citation type="submission" date="2016-12" db="EMBL/GenBank/DDBJ databases">
        <authorList>
            <person name="Gulvik C.A."/>
        </authorList>
    </citation>
    <scope>NUCLEOTIDE SEQUENCE [LARGE SCALE GENOMIC DNA]</scope>
    <source>
        <strain evidence="6">NED12-00049-6B</strain>
    </source>
</reference>
<dbReference type="GO" id="GO:0006281">
    <property type="term" value="P:DNA repair"/>
    <property type="evidence" value="ECO:0007669"/>
    <property type="project" value="UniProtKB-UniRule"/>
</dbReference>
<accession>A0A1Q8E699</accession>
<organism evidence="5 6">
    <name type="scientific">Streptococcus cuniculi</name>
    <dbReference type="NCBI Taxonomy" id="1432788"/>
    <lineage>
        <taxon>Bacteria</taxon>
        <taxon>Bacillati</taxon>
        <taxon>Bacillota</taxon>
        <taxon>Bacilli</taxon>
        <taxon>Lactobacillales</taxon>
        <taxon>Streptococcaceae</taxon>
        <taxon>Streptococcus</taxon>
    </lineage>
</organism>
<dbReference type="GO" id="GO:0009295">
    <property type="term" value="C:nucleoid"/>
    <property type="evidence" value="ECO:0007669"/>
    <property type="project" value="TreeGrafter"/>
</dbReference>
<gene>
    <name evidence="5" type="ORF">BU202_08125</name>
</gene>
<keyword evidence="2" id="KW-0234">DNA repair</keyword>
<evidence type="ECO:0000256" key="3">
    <source>
        <dbReference type="PIRNR" id="PIRNR002070"/>
    </source>
</evidence>
<dbReference type="FunFam" id="2.40.50.140:FF:000084">
    <property type="entry name" value="Single-stranded DNA-binding protein"/>
    <property type="match status" value="1"/>
</dbReference>
<dbReference type="PROSITE" id="PS50935">
    <property type="entry name" value="SSB"/>
    <property type="match status" value="1"/>
</dbReference>